<dbReference type="HOGENOM" id="CLU_2528886_0_0_1"/>
<proteinExistence type="predicted"/>
<keyword evidence="2" id="KW-1185">Reference proteome</keyword>
<organism evidence="1 2">
    <name type="scientific">Exserohilum turcicum (strain 28A)</name>
    <name type="common">Northern leaf blight fungus</name>
    <name type="synonym">Setosphaeria turcica</name>
    <dbReference type="NCBI Taxonomy" id="671987"/>
    <lineage>
        <taxon>Eukaryota</taxon>
        <taxon>Fungi</taxon>
        <taxon>Dikarya</taxon>
        <taxon>Ascomycota</taxon>
        <taxon>Pezizomycotina</taxon>
        <taxon>Dothideomycetes</taxon>
        <taxon>Pleosporomycetidae</taxon>
        <taxon>Pleosporales</taxon>
        <taxon>Pleosporineae</taxon>
        <taxon>Pleosporaceae</taxon>
        <taxon>Exserohilum</taxon>
    </lineage>
</organism>
<evidence type="ECO:0000313" key="1">
    <source>
        <dbReference type="EMBL" id="EOA82616.1"/>
    </source>
</evidence>
<dbReference type="GeneID" id="19399359"/>
<accession>R0IBJ8</accession>
<sequence length="84" mass="9743">MARNRTPTERLRVLTWQFAPAIGLTKLVKRRIDLAIHFEANIVSRALRMIDQKLRPRATFSQPRLDTMMAQDSGMKCSRPVSIY</sequence>
<reference evidence="1 2" key="2">
    <citation type="journal article" date="2013" name="PLoS Genet.">
        <title>Comparative genome structure, secondary metabolite, and effector coding capacity across Cochliobolus pathogens.</title>
        <authorList>
            <person name="Condon B.J."/>
            <person name="Leng Y."/>
            <person name="Wu D."/>
            <person name="Bushley K.E."/>
            <person name="Ohm R.A."/>
            <person name="Otillar R."/>
            <person name="Martin J."/>
            <person name="Schackwitz W."/>
            <person name="Grimwood J."/>
            <person name="MohdZainudin N."/>
            <person name="Xue C."/>
            <person name="Wang R."/>
            <person name="Manning V.A."/>
            <person name="Dhillon B."/>
            <person name="Tu Z.J."/>
            <person name="Steffenson B.J."/>
            <person name="Salamov A."/>
            <person name="Sun H."/>
            <person name="Lowry S."/>
            <person name="LaButti K."/>
            <person name="Han J."/>
            <person name="Copeland A."/>
            <person name="Lindquist E."/>
            <person name="Barry K."/>
            <person name="Schmutz J."/>
            <person name="Baker S.E."/>
            <person name="Ciuffetti L.M."/>
            <person name="Grigoriev I.V."/>
            <person name="Zhong S."/>
            <person name="Turgeon B.G."/>
        </authorList>
    </citation>
    <scope>NUCLEOTIDE SEQUENCE [LARGE SCALE GENOMIC DNA]</scope>
    <source>
        <strain evidence="2">28A</strain>
    </source>
</reference>
<reference evidence="1 2" key="1">
    <citation type="journal article" date="2012" name="PLoS Pathog.">
        <title>Diverse lifestyles and strategies of plant pathogenesis encoded in the genomes of eighteen Dothideomycetes fungi.</title>
        <authorList>
            <person name="Ohm R.A."/>
            <person name="Feau N."/>
            <person name="Henrissat B."/>
            <person name="Schoch C.L."/>
            <person name="Horwitz B.A."/>
            <person name="Barry K.W."/>
            <person name="Condon B.J."/>
            <person name="Copeland A.C."/>
            <person name="Dhillon B."/>
            <person name="Glaser F."/>
            <person name="Hesse C.N."/>
            <person name="Kosti I."/>
            <person name="LaButti K."/>
            <person name="Lindquist E.A."/>
            <person name="Lucas S."/>
            <person name="Salamov A.A."/>
            <person name="Bradshaw R.E."/>
            <person name="Ciuffetti L."/>
            <person name="Hamelin R.C."/>
            <person name="Kema G.H.J."/>
            <person name="Lawrence C."/>
            <person name="Scott J.A."/>
            <person name="Spatafora J.W."/>
            <person name="Turgeon B.G."/>
            <person name="de Wit P.J.G.M."/>
            <person name="Zhong S."/>
            <person name="Goodwin S.B."/>
            <person name="Grigoriev I.V."/>
        </authorList>
    </citation>
    <scope>NUCLEOTIDE SEQUENCE [LARGE SCALE GENOMIC DNA]</scope>
    <source>
        <strain evidence="2">28A</strain>
    </source>
</reference>
<dbReference type="RefSeq" id="XP_008029707.1">
    <property type="nucleotide sequence ID" value="XM_008031516.1"/>
</dbReference>
<protein>
    <submittedName>
        <fullName evidence="1">Uncharacterized protein</fullName>
    </submittedName>
</protein>
<name>R0IBJ8_EXST2</name>
<dbReference type="AlphaFoldDB" id="R0IBJ8"/>
<dbReference type="Proteomes" id="UP000016935">
    <property type="component" value="Unassembled WGS sequence"/>
</dbReference>
<dbReference type="EMBL" id="KB908844">
    <property type="protein sequence ID" value="EOA82616.1"/>
    <property type="molecule type" value="Genomic_DNA"/>
</dbReference>
<evidence type="ECO:0000313" key="2">
    <source>
        <dbReference type="Proteomes" id="UP000016935"/>
    </source>
</evidence>
<gene>
    <name evidence="1" type="ORF">SETTUDRAFT_165098</name>
</gene>